<dbReference type="InterPro" id="IPR010359">
    <property type="entry name" value="IrrE_HExxH"/>
</dbReference>
<sequence>MDLLKVGGMTYKVIIQEHFKAYDDDRNLWGYCDYEQQIIYIRESLSEQKKKQVLVHELTHAILHEVGYKEQDEDLVSRFSIGLHQVLKDNPTLTFQS</sequence>
<reference evidence="2 3" key="1">
    <citation type="submission" date="2018-06" db="EMBL/GenBank/DDBJ databases">
        <authorList>
            <consortium name="Pathogen Informatics"/>
            <person name="Doyle S."/>
        </authorList>
    </citation>
    <scope>NUCLEOTIDE SEQUENCE [LARGE SCALE GENOMIC DNA]</scope>
    <source>
        <strain evidence="2 3">NCTC4670</strain>
    </source>
</reference>
<accession>A0A380JWM2</accession>
<dbReference type="RefSeq" id="WP_115246476.1">
    <property type="nucleotide sequence ID" value="NZ_UHFG01000004.1"/>
</dbReference>
<name>A0A380JWM2_STRDY</name>
<evidence type="ECO:0000313" key="3">
    <source>
        <dbReference type="Proteomes" id="UP000254797"/>
    </source>
</evidence>
<dbReference type="Proteomes" id="UP000254797">
    <property type="component" value="Unassembled WGS sequence"/>
</dbReference>
<evidence type="ECO:0000313" key="2">
    <source>
        <dbReference type="EMBL" id="SUN50823.1"/>
    </source>
</evidence>
<protein>
    <submittedName>
        <fullName evidence="2">Phage protein</fullName>
    </submittedName>
</protein>
<dbReference type="AlphaFoldDB" id="A0A380JWM2"/>
<evidence type="ECO:0000259" key="1">
    <source>
        <dbReference type="Pfam" id="PF06114"/>
    </source>
</evidence>
<proteinExistence type="predicted"/>
<gene>
    <name evidence="2" type="ORF">NCTC4670_01680</name>
</gene>
<dbReference type="Pfam" id="PF06114">
    <property type="entry name" value="Peptidase_M78"/>
    <property type="match status" value="1"/>
</dbReference>
<organism evidence="2 3">
    <name type="scientific">Streptococcus dysgalactiae subsp. dysgalactiae</name>
    <dbReference type="NCBI Taxonomy" id="99822"/>
    <lineage>
        <taxon>Bacteria</taxon>
        <taxon>Bacillati</taxon>
        <taxon>Bacillota</taxon>
        <taxon>Bacilli</taxon>
        <taxon>Lactobacillales</taxon>
        <taxon>Streptococcaceae</taxon>
        <taxon>Streptococcus</taxon>
    </lineage>
</organism>
<feature type="domain" description="IrrE N-terminal-like" evidence="1">
    <location>
        <begin position="31"/>
        <end position="73"/>
    </location>
</feature>
<dbReference type="Gene3D" id="1.10.10.2910">
    <property type="match status" value="1"/>
</dbReference>
<dbReference type="EMBL" id="UHFG01000004">
    <property type="protein sequence ID" value="SUN50823.1"/>
    <property type="molecule type" value="Genomic_DNA"/>
</dbReference>